<accession>A0A6J6XZN8</accession>
<name>A0A6J6XZN8_9ZZZZ</name>
<dbReference type="SUPFAM" id="SSF56059">
    <property type="entry name" value="Glutathione synthetase ATP-binding domain-like"/>
    <property type="match status" value="1"/>
</dbReference>
<feature type="domain" description="ATP-grasp" evidence="1">
    <location>
        <begin position="98"/>
        <end position="296"/>
    </location>
</feature>
<evidence type="ECO:0000313" key="4">
    <source>
        <dbReference type="EMBL" id="CAB4989214.1"/>
    </source>
</evidence>
<protein>
    <submittedName>
        <fullName evidence="3">Unannotated protein</fullName>
    </submittedName>
</protein>
<dbReference type="EMBL" id="CAEZXS010000025">
    <property type="protein sequence ID" value="CAB4689947.1"/>
    <property type="molecule type" value="Genomic_DNA"/>
</dbReference>
<dbReference type="AlphaFoldDB" id="A0A6J6XZN8"/>
<dbReference type="PROSITE" id="PS50975">
    <property type="entry name" value="ATP_GRASP"/>
    <property type="match status" value="1"/>
</dbReference>
<dbReference type="PANTHER" id="PTHR39217">
    <property type="match status" value="1"/>
</dbReference>
<dbReference type="EMBL" id="CAFBPW010000108">
    <property type="protein sequence ID" value="CAB5034868.1"/>
    <property type="molecule type" value="Genomic_DNA"/>
</dbReference>
<dbReference type="InterPro" id="IPR053191">
    <property type="entry name" value="DcsG_Biosynth_Enzyme"/>
</dbReference>
<evidence type="ECO:0000313" key="5">
    <source>
        <dbReference type="EMBL" id="CAB5034868.1"/>
    </source>
</evidence>
<evidence type="ECO:0000313" key="2">
    <source>
        <dbReference type="EMBL" id="CAB4689947.1"/>
    </source>
</evidence>
<organism evidence="3">
    <name type="scientific">freshwater metagenome</name>
    <dbReference type="NCBI Taxonomy" id="449393"/>
    <lineage>
        <taxon>unclassified sequences</taxon>
        <taxon>metagenomes</taxon>
        <taxon>ecological metagenomes</taxon>
    </lineage>
</organism>
<gene>
    <name evidence="2" type="ORF">UFOPK2582_00345</name>
    <name evidence="3" type="ORF">UFOPK3046_00562</name>
    <name evidence="4" type="ORF">UFOPK3914_01498</name>
    <name evidence="5" type="ORF">UFOPK4173_01032</name>
</gene>
<dbReference type="EMBL" id="CAFAAQ010000034">
    <property type="protein sequence ID" value="CAB4801034.1"/>
    <property type="molecule type" value="Genomic_DNA"/>
</dbReference>
<dbReference type="GO" id="GO:0046872">
    <property type="term" value="F:metal ion binding"/>
    <property type="evidence" value="ECO:0007669"/>
    <property type="project" value="InterPro"/>
</dbReference>
<evidence type="ECO:0000259" key="1">
    <source>
        <dbReference type="PROSITE" id="PS50975"/>
    </source>
</evidence>
<evidence type="ECO:0000313" key="3">
    <source>
        <dbReference type="EMBL" id="CAB4801034.1"/>
    </source>
</evidence>
<sequence length="296" mass="32591">MLAQTRIALITCTDAWEIDDDAPLLVQALADQQILAEPAIWDSPEIDWSSYTAAVLRSPWDYTERPSEFLAALEQIQLSTKVLNPLAVLRWNIDKHYLADLAKAGLPVVPTEFLSDLTSFEEQVFPIEGRFVVKPTISSGSRNTAQYGQSDRAEARAHLEQLLEAGYQVMVQPYIDSVEDVGETGMVFFLDEFSHGFRKGALLTEGIAPVAGLYAPEAITPRVPSPAQLELAHRALQITRERCGTDSLLYARVDVLEGSDGQPQLLELELTEPSYFLRTDAASPARAAAAYARALA</sequence>
<dbReference type="InterPro" id="IPR011761">
    <property type="entry name" value="ATP-grasp"/>
</dbReference>
<reference evidence="3" key="1">
    <citation type="submission" date="2020-05" db="EMBL/GenBank/DDBJ databases">
        <authorList>
            <person name="Chiriac C."/>
            <person name="Salcher M."/>
            <person name="Ghai R."/>
            <person name="Kavagutti S V."/>
        </authorList>
    </citation>
    <scope>NUCLEOTIDE SEQUENCE</scope>
</reference>
<dbReference type="GO" id="GO:0005524">
    <property type="term" value="F:ATP binding"/>
    <property type="evidence" value="ECO:0007669"/>
    <property type="project" value="InterPro"/>
</dbReference>
<dbReference type="EMBL" id="CAFBOG010000159">
    <property type="protein sequence ID" value="CAB4989214.1"/>
    <property type="molecule type" value="Genomic_DNA"/>
</dbReference>
<proteinExistence type="predicted"/>
<dbReference type="PANTHER" id="PTHR39217:SF1">
    <property type="entry name" value="GLUTATHIONE SYNTHETASE"/>
    <property type="match status" value="1"/>
</dbReference>